<dbReference type="InterPro" id="IPR036397">
    <property type="entry name" value="RNaseH_sf"/>
</dbReference>
<protein>
    <recommendedName>
        <fullName evidence="4">3'-5' exonuclease domain-containing protein</fullName>
    </recommendedName>
</protein>
<dbReference type="EMBL" id="BMAR01000010">
    <property type="protein sequence ID" value="GFR45516.1"/>
    <property type="molecule type" value="Genomic_DNA"/>
</dbReference>
<feature type="compositionally biased region" description="Pro residues" evidence="3">
    <location>
        <begin position="388"/>
        <end position="398"/>
    </location>
</feature>
<evidence type="ECO:0000313" key="6">
    <source>
        <dbReference type="Proteomes" id="UP001054857"/>
    </source>
</evidence>
<dbReference type="AlphaFoldDB" id="A0AAD3HM05"/>
<feature type="compositionally biased region" description="Gly residues" evidence="3">
    <location>
        <begin position="241"/>
        <end position="255"/>
    </location>
</feature>
<feature type="region of interest" description="Disordered" evidence="3">
    <location>
        <begin position="78"/>
        <end position="143"/>
    </location>
</feature>
<dbReference type="PANTHER" id="PTHR13620:SF104">
    <property type="entry name" value="EXONUCLEASE 3'-5' DOMAIN-CONTAINING PROTEIN 2"/>
    <property type="match status" value="1"/>
</dbReference>
<evidence type="ECO:0000256" key="1">
    <source>
        <dbReference type="ARBA" id="ARBA00022722"/>
    </source>
</evidence>
<feature type="region of interest" description="Disordered" evidence="3">
    <location>
        <begin position="382"/>
        <end position="403"/>
    </location>
</feature>
<feature type="region of interest" description="Disordered" evidence="3">
    <location>
        <begin position="201"/>
        <end position="339"/>
    </location>
</feature>
<feature type="compositionally biased region" description="Low complexity" evidence="3">
    <location>
        <begin position="277"/>
        <end position="315"/>
    </location>
</feature>
<dbReference type="SUPFAM" id="SSF53098">
    <property type="entry name" value="Ribonuclease H-like"/>
    <property type="match status" value="1"/>
</dbReference>
<evidence type="ECO:0000256" key="3">
    <source>
        <dbReference type="SAM" id="MobiDB-lite"/>
    </source>
</evidence>
<dbReference type="Gene3D" id="3.30.420.10">
    <property type="entry name" value="Ribonuclease H-like superfamily/Ribonuclease H"/>
    <property type="match status" value="1"/>
</dbReference>
<gene>
    <name evidence="5" type="ORF">Agub_g6908</name>
</gene>
<dbReference type="GO" id="GO:0006139">
    <property type="term" value="P:nucleobase-containing compound metabolic process"/>
    <property type="evidence" value="ECO:0007669"/>
    <property type="project" value="InterPro"/>
</dbReference>
<dbReference type="PANTHER" id="PTHR13620">
    <property type="entry name" value="3-5 EXONUCLEASE"/>
    <property type="match status" value="1"/>
</dbReference>
<comment type="caution">
    <text evidence="5">The sequence shown here is derived from an EMBL/GenBank/DDBJ whole genome shotgun (WGS) entry which is preliminary data.</text>
</comment>
<feature type="compositionally biased region" description="Polar residues" evidence="3">
    <location>
        <begin position="90"/>
        <end position="100"/>
    </location>
</feature>
<keyword evidence="1" id="KW-0540">Nuclease</keyword>
<evidence type="ECO:0000256" key="2">
    <source>
        <dbReference type="ARBA" id="ARBA00022801"/>
    </source>
</evidence>
<name>A0AAD3HM05_9CHLO</name>
<dbReference type="SMART" id="SM00474">
    <property type="entry name" value="35EXOc"/>
    <property type="match status" value="1"/>
</dbReference>
<keyword evidence="2" id="KW-0378">Hydrolase</keyword>
<evidence type="ECO:0000259" key="4">
    <source>
        <dbReference type="SMART" id="SM00474"/>
    </source>
</evidence>
<feature type="region of interest" description="Disordered" evidence="3">
    <location>
        <begin position="789"/>
        <end position="815"/>
    </location>
</feature>
<dbReference type="InterPro" id="IPR002562">
    <property type="entry name" value="3'-5'_exonuclease_dom"/>
</dbReference>
<dbReference type="GO" id="GO:0008408">
    <property type="term" value="F:3'-5' exonuclease activity"/>
    <property type="evidence" value="ECO:0007669"/>
    <property type="project" value="InterPro"/>
</dbReference>
<dbReference type="GO" id="GO:0003676">
    <property type="term" value="F:nucleic acid binding"/>
    <property type="evidence" value="ECO:0007669"/>
    <property type="project" value="InterPro"/>
</dbReference>
<evidence type="ECO:0000313" key="5">
    <source>
        <dbReference type="EMBL" id="GFR45516.1"/>
    </source>
</evidence>
<feature type="domain" description="3'-5' exonuclease" evidence="4">
    <location>
        <begin position="540"/>
        <end position="720"/>
    </location>
</feature>
<dbReference type="Proteomes" id="UP001054857">
    <property type="component" value="Unassembled WGS sequence"/>
</dbReference>
<dbReference type="GO" id="GO:0005634">
    <property type="term" value="C:nucleus"/>
    <property type="evidence" value="ECO:0007669"/>
    <property type="project" value="TreeGrafter"/>
</dbReference>
<feature type="compositionally biased region" description="Low complexity" evidence="3">
    <location>
        <begin position="789"/>
        <end position="801"/>
    </location>
</feature>
<organism evidence="5 6">
    <name type="scientific">Astrephomene gubernaculifera</name>
    <dbReference type="NCBI Taxonomy" id="47775"/>
    <lineage>
        <taxon>Eukaryota</taxon>
        <taxon>Viridiplantae</taxon>
        <taxon>Chlorophyta</taxon>
        <taxon>core chlorophytes</taxon>
        <taxon>Chlorophyceae</taxon>
        <taxon>CS clade</taxon>
        <taxon>Chlamydomonadales</taxon>
        <taxon>Astrephomenaceae</taxon>
        <taxon>Astrephomene</taxon>
    </lineage>
</organism>
<accession>A0AAD3HM05</accession>
<feature type="compositionally biased region" description="Polar residues" evidence="3">
    <location>
        <begin position="110"/>
        <end position="127"/>
    </location>
</feature>
<feature type="compositionally biased region" description="Basic and acidic residues" evidence="3">
    <location>
        <begin position="802"/>
        <end position="815"/>
    </location>
</feature>
<dbReference type="InterPro" id="IPR051132">
    <property type="entry name" value="3-5_Exonuclease_domain"/>
</dbReference>
<dbReference type="InterPro" id="IPR012337">
    <property type="entry name" value="RNaseH-like_sf"/>
</dbReference>
<dbReference type="GO" id="GO:0005737">
    <property type="term" value="C:cytoplasm"/>
    <property type="evidence" value="ECO:0007669"/>
    <property type="project" value="TreeGrafter"/>
</dbReference>
<feature type="compositionally biased region" description="Low complexity" evidence="3">
    <location>
        <begin position="222"/>
        <end position="240"/>
    </location>
</feature>
<dbReference type="Pfam" id="PF01612">
    <property type="entry name" value="DNA_pol_A_exo1"/>
    <property type="match status" value="1"/>
</dbReference>
<reference evidence="5 6" key="1">
    <citation type="journal article" date="2021" name="Sci. Rep.">
        <title>Genome sequencing of the multicellular alga Astrephomene provides insights into convergent evolution of germ-soma differentiation.</title>
        <authorList>
            <person name="Yamashita S."/>
            <person name="Yamamoto K."/>
            <person name="Matsuzaki R."/>
            <person name="Suzuki S."/>
            <person name="Yamaguchi H."/>
            <person name="Hirooka S."/>
            <person name="Minakuchi Y."/>
            <person name="Miyagishima S."/>
            <person name="Kawachi M."/>
            <person name="Toyoda A."/>
            <person name="Nozaki H."/>
        </authorList>
    </citation>
    <scope>NUCLEOTIDE SEQUENCE [LARGE SCALE GENOMIC DNA]</scope>
    <source>
        <strain evidence="5 6">NIES-4017</strain>
    </source>
</reference>
<dbReference type="CDD" id="cd06141">
    <property type="entry name" value="WRN_exo"/>
    <property type="match status" value="1"/>
</dbReference>
<sequence length="815" mass="83409">MALILLLASRGVKQTTYRGACSLPAYWSSLSLLQSGKEPALDTCGLNPLTASVVRRSSSSSLGLDQFTSLTNVMTTLRPSALPSGRKRQATPSSPSSGASDIQDIAGDSQLPSCRQHSDLETTTSFQRRPHEHQDQAKSAKRRAAEALLAVRFGGPSAPYLPHVPSQQSLSSGTCKASAATAAPAACGCCGPRSSSGQVRGVCGGASCASDDSSARLPGCCRRSSSPEEGSLGPSRAAGSGISGGGGKGGKGVGDSGASSSHALGLPTSRPQPPSSSSPTLATLAKGMSTTTTTATTNSATPNPNQQKQQQQQPKHSSPRQFHNSHHHSPHEPPPAKRARLALAAATSLGKPPAAAAAAAAAAAIGGTGTTTTAAVGGTAAAAAAGPKQPPPRPPPITVPACDPARGCKERLLQGQEHAAALTGAEAAAKAAARAAAAPKTNGATTAAAVTATAAGAATAVVGVASSGQGGATVAAAAAASAATAATATAATGPVWCSFDVKVPSGIRWQAVFGEPPSALQRFSMARGYEKLILPEGLVSYVVENPRRVEDALQRLRASMQDRVIAIDLEWKPEVVAGRTSPVALLQLATASTCLLLRVSCMGFSLPTPVAEFLADPSLVILGFGWDTADEAKMAGTFGMGRARFHSFLDLQQVAADLGYHSYGLARLAEQVLGLPMNKAKSVSRSNWAAPSLNNHQLKYASLDVFTAGQLFRALRLWHSSPSPCAACRNPIGELLQLGPLHCGEPSCNARPATDLMRYINHCTSRGHPPRYGTCSSCGRIHEFAAAAAARQQQKQQMQQQDGEKGKGGADKDSK</sequence>
<feature type="compositionally biased region" description="Low complexity" evidence="3">
    <location>
        <begin position="256"/>
        <end position="269"/>
    </location>
</feature>
<keyword evidence="6" id="KW-1185">Reference proteome</keyword>
<proteinExistence type="predicted"/>